<dbReference type="SUPFAM" id="SSF46785">
    <property type="entry name" value="Winged helix' DNA-binding domain"/>
    <property type="match status" value="1"/>
</dbReference>
<dbReference type="InterPro" id="IPR036390">
    <property type="entry name" value="WH_DNA-bd_sf"/>
</dbReference>
<dbReference type="Proteomes" id="UP001260980">
    <property type="component" value="Unassembled WGS sequence"/>
</dbReference>
<dbReference type="RefSeq" id="WP_315948655.1">
    <property type="nucleotide sequence ID" value="NZ_JAWCUD010000001.1"/>
</dbReference>
<evidence type="ECO:0000256" key="3">
    <source>
        <dbReference type="ARBA" id="ARBA00023125"/>
    </source>
</evidence>
<comment type="caution">
    <text evidence="6">The sequence shown here is derived from an EMBL/GenBank/DDBJ whole genome shotgun (WGS) entry which is preliminary data.</text>
</comment>
<protein>
    <submittedName>
        <fullName evidence="6">LysR family transcriptional regulator</fullName>
    </submittedName>
</protein>
<comment type="similarity">
    <text evidence="1">Belongs to the LysR transcriptional regulatory family.</text>
</comment>
<evidence type="ECO:0000313" key="7">
    <source>
        <dbReference type="Proteomes" id="UP001260980"/>
    </source>
</evidence>
<dbReference type="InterPro" id="IPR036388">
    <property type="entry name" value="WH-like_DNA-bd_sf"/>
</dbReference>
<dbReference type="Pfam" id="PF00126">
    <property type="entry name" value="HTH_1"/>
    <property type="match status" value="1"/>
</dbReference>
<feature type="domain" description="HTH lysR-type" evidence="5">
    <location>
        <begin position="1"/>
        <end position="58"/>
    </location>
</feature>
<name>A0ABU3R5D1_9BACL</name>
<dbReference type="PROSITE" id="PS50931">
    <property type="entry name" value="HTH_LYSR"/>
    <property type="match status" value="1"/>
</dbReference>
<dbReference type="SUPFAM" id="SSF53850">
    <property type="entry name" value="Periplasmic binding protein-like II"/>
    <property type="match status" value="1"/>
</dbReference>
<dbReference type="CDD" id="cd05466">
    <property type="entry name" value="PBP2_LTTR_substrate"/>
    <property type="match status" value="1"/>
</dbReference>
<dbReference type="Gene3D" id="1.10.10.10">
    <property type="entry name" value="Winged helix-like DNA-binding domain superfamily/Winged helix DNA-binding domain"/>
    <property type="match status" value="1"/>
</dbReference>
<sequence>MKIEWLEAFRQTAETKSLTKASEILHISQPALSKQIRTLEDELGAQLLVRSSTGVTLTQSGQILLERSKKIMNELNDLRREIALSQEEGKVDLVIGSWPSVATMFLPNHMAANQQEDIKMAFKLRVFYSFFDLIKNIENGTIDAALFDDRGVQHHFHSTPVFKENFFLFVNANHPLFGNKEKVSFHEIKDDPFVMLPEGCDVRMLVEKEFSTRGETLHIALEIELGQSILGFVQANLGITILPEIFINQTNDAIKAIPITDFRLTRQISVVTREKSISKQLLTLFNASSKPNEHLSVHP</sequence>
<keyword evidence="4" id="KW-0804">Transcription</keyword>
<dbReference type="PRINTS" id="PR00039">
    <property type="entry name" value="HTHLYSR"/>
</dbReference>
<dbReference type="InterPro" id="IPR050950">
    <property type="entry name" value="HTH-type_LysR_regulators"/>
</dbReference>
<evidence type="ECO:0000256" key="1">
    <source>
        <dbReference type="ARBA" id="ARBA00009437"/>
    </source>
</evidence>
<proteinExistence type="inferred from homology"/>
<dbReference type="Pfam" id="PF03466">
    <property type="entry name" value="LysR_substrate"/>
    <property type="match status" value="1"/>
</dbReference>
<dbReference type="EMBL" id="JAWCUD010000001">
    <property type="protein sequence ID" value="MDU0199469.1"/>
    <property type="molecule type" value="Genomic_DNA"/>
</dbReference>
<dbReference type="PANTHER" id="PTHR30419">
    <property type="entry name" value="HTH-TYPE TRANSCRIPTIONAL REGULATOR YBHD"/>
    <property type="match status" value="1"/>
</dbReference>
<gene>
    <name evidence="6" type="ORF">RQP52_00140</name>
</gene>
<keyword evidence="7" id="KW-1185">Reference proteome</keyword>
<organism evidence="6 7">
    <name type="scientific">Paenibacillus violae</name>
    <dbReference type="NCBI Taxonomy" id="3077234"/>
    <lineage>
        <taxon>Bacteria</taxon>
        <taxon>Bacillati</taxon>
        <taxon>Bacillota</taxon>
        <taxon>Bacilli</taxon>
        <taxon>Bacillales</taxon>
        <taxon>Paenibacillaceae</taxon>
        <taxon>Paenibacillus</taxon>
    </lineage>
</organism>
<dbReference type="Gene3D" id="3.40.190.290">
    <property type="match status" value="1"/>
</dbReference>
<reference evidence="6 7" key="1">
    <citation type="submission" date="2023-10" db="EMBL/GenBank/DDBJ databases">
        <title>Paenibacillus strain PFR10 Genome sequencing and assembly.</title>
        <authorList>
            <person name="Kim I."/>
        </authorList>
    </citation>
    <scope>NUCLEOTIDE SEQUENCE [LARGE SCALE GENOMIC DNA]</scope>
    <source>
        <strain evidence="6 7">PFR10</strain>
    </source>
</reference>
<accession>A0ABU3R5D1</accession>
<evidence type="ECO:0000259" key="5">
    <source>
        <dbReference type="PROSITE" id="PS50931"/>
    </source>
</evidence>
<keyword evidence="2" id="KW-0805">Transcription regulation</keyword>
<dbReference type="InterPro" id="IPR005119">
    <property type="entry name" value="LysR_subst-bd"/>
</dbReference>
<evidence type="ECO:0000256" key="4">
    <source>
        <dbReference type="ARBA" id="ARBA00023163"/>
    </source>
</evidence>
<dbReference type="InterPro" id="IPR000847">
    <property type="entry name" value="LysR_HTH_N"/>
</dbReference>
<keyword evidence="3" id="KW-0238">DNA-binding</keyword>
<evidence type="ECO:0000256" key="2">
    <source>
        <dbReference type="ARBA" id="ARBA00023015"/>
    </source>
</evidence>
<evidence type="ECO:0000313" key="6">
    <source>
        <dbReference type="EMBL" id="MDU0199469.1"/>
    </source>
</evidence>